<dbReference type="GO" id="GO:0036380">
    <property type="term" value="F:UDP-N-acetylglucosamine-undecaprenyl-phosphate N-acetylglucosaminephosphotransferase activity"/>
    <property type="evidence" value="ECO:0007669"/>
    <property type="project" value="UniProtKB-UniRule"/>
</dbReference>
<sequence>MWLDLLLTFLASFLTIVIMRPVAIALGLVDKPNYRKRHQGAIPLIGGISLFVGNLCFYILQWDQTKLPQLYLFSVFVLLAIGILDDRYDISPFIRAGIQAVLAVFMIYYGRLSLEHLGQIIGPFTVTLGWIGVVITVFATIAIINAFNMIDGIDGLLGGLSSVAFAGVGILMYMDNQYDLARWCFALIVAIIPYAMFNLCIPFGKKYKIFMGDSGSTLIGFTIIWILLLSTQGKGHPMNPVTALWLVAIPLIDMVAIIYRRLRKGKSPFRPDRLHVHHLMVRAGLTHKQAFMLITFIAALCAGFGILGEIYYINEWLMFILFIGLFFMYSYSITRAWRITRFIRRHRRRLLRKAKTPSM</sequence>
<dbReference type="CDD" id="cd06853">
    <property type="entry name" value="GT_WecA_like"/>
    <property type="match status" value="1"/>
</dbReference>
<dbReference type="RefSeq" id="WP_132302359.1">
    <property type="nucleotide sequence ID" value="NZ_CP170642.1"/>
</dbReference>
<comment type="catalytic activity">
    <reaction evidence="12">
        <text>di-trans,octa-cis-undecaprenyl phosphate + UDP-N-acetyl-alpha-D-glucosamine = N-acetyl-alpha-D-glucosaminyl-di-trans,octa-cis-undecaprenyl diphosphate + UMP</text>
        <dbReference type="Rhea" id="RHEA:28090"/>
        <dbReference type="ChEBI" id="CHEBI:57705"/>
        <dbReference type="ChEBI" id="CHEBI:57865"/>
        <dbReference type="ChEBI" id="CHEBI:60392"/>
        <dbReference type="ChEBI" id="CHEBI:62959"/>
        <dbReference type="EC" id="2.7.8.33"/>
    </reaction>
</comment>
<dbReference type="AlphaFoldDB" id="A0A4R1KUV2"/>
<evidence type="ECO:0000256" key="10">
    <source>
        <dbReference type="ARBA" id="ARBA00023136"/>
    </source>
</evidence>
<feature type="transmembrane region" description="Helical" evidence="12">
    <location>
        <begin position="241"/>
        <end position="259"/>
    </location>
</feature>
<evidence type="ECO:0000256" key="4">
    <source>
        <dbReference type="ARBA" id="ARBA00022676"/>
    </source>
</evidence>
<dbReference type="HAMAP" id="MF_02030">
    <property type="entry name" value="WecA_Gammaproteo"/>
    <property type="match status" value="1"/>
</dbReference>
<feature type="transmembrane region" description="Helical" evidence="12">
    <location>
        <begin position="6"/>
        <end position="29"/>
    </location>
</feature>
<feature type="transmembrane region" description="Helical" evidence="12">
    <location>
        <begin position="96"/>
        <end position="114"/>
    </location>
</feature>
<keyword evidence="7 12" id="KW-0460">Magnesium</keyword>
<feature type="transmembrane region" description="Helical" evidence="12">
    <location>
        <begin position="120"/>
        <end position="144"/>
    </location>
</feature>
<dbReference type="GO" id="GO:0071555">
    <property type="term" value="P:cell wall organization"/>
    <property type="evidence" value="ECO:0007669"/>
    <property type="project" value="TreeGrafter"/>
</dbReference>
<keyword evidence="11 12" id="KW-0464">Manganese</keyword>
<comment type="function">
    <text evidence="12">Catalyzes the transfer of the GlcNAc-1-phosphate moiety from UDP-GlcNAc onto the carrier lipid undecaprenyl phosphate (C55-P), yielding GlcNAc-pyrophosphoryl-undecaprenyl (GlcNAc-PP-C55).</text>
</comment>
<comment type="similarity">
    <text evidence="12">Belongs to the glycosyltransferase 4 family. WecA subfamily.</text>
</comment>
<evidence type="ECO:0000256" key="1">
    <source>
        <dbReference type="ARBA" id="ARBA00004651"/>
    </source>
</evidence>
<comment type="cofactor">
    <cofactor evidence="12">
        <name>Mn(2+)</name>
        <dbReference type="ChEBI" id="CHEBI:29035"/>
    </cofactor>
</comment>
<keyword evidence="3 12" id="KW-0997">Cell inner membrane</keyword>
<dbReference type="EC" id="2.7.8.33" evidence="12"/>
<keyword evidence="13" id="KW-0479">Metal-binding</keyword>
<keyword evidence="8 12" id="KW-0448">Lipopolysaccharide biosynthesis</keyword>
<feature type="transmembrane region" description="Helical" evidence="12">
    <location>
        <begin position="67"/>
        <end position="84"/>
    </location>
</feature>
<protein>
    <recommendedName>
        <fullName evidence="12">Undecaprenyl-phosphate alpha-N-acetylglucosaminyl 1-phosphate transferase</fullName>
        <ecNumber evidence="12">2.7.8.33</ecNumber>
    </recommendedName>
    <alternativeName>
        <fullName evidence="12">UDP-GlcNAc:undecaprenyl-phosphate GlcNAc-1-phosphate transferase</fullName>
    </alternativeName>
    <alternativeName>
        <fullName evidence="12">Undecaprenyl-phosphate GlcNAc-1-phosphate transferase</fullName>
    </alternativeName>
</protein>
<dbReference type="GO" id="GO:0000287">
    <property type="term" value="F:magnesium ion binding"/>
    <property type="evidence" value="ECO:0007669"/>
    <property type="project" value="InterPro"/>
</dbReference>
<dbReference type="NCBIfam" id="TIGR02380">
    <property type="entry name" value="ECA_wecA"/>
    <property type="match status" value="1"/>
</dbReference>
<name>A0A4R1KUV2_9PAST</name>
<feature type="transmembrane region" description="Helical" evidence="12">
    <location>
        <begin position="156"/>
        <end position="174"/>
    </location>
</feature>
<evidence type="ECO:0000256" key="11">
    <source>
        <dbReference type="ARBA" id="ARBA00023211"/>
    </source>
</evidence>
<evidence type="ECO:0000256" key="2">
    <source>
        <dbReference type="ARBA" id="ARBA00022475"/>
    </source>
</evidence>
<dbReference type="GO" id="GO:0016757">
    <property type="term" value="F:glycosyltransferase activity"/>
    <property type="evidence" value="ECO:0007669"/>
    <property type="project" value="UniProtKB-KW"/>
</dbReference>
<dbReference type="GO" id="GO:0009243">
    <property type="term" value="P:O antigen biosynthetic process"/>
    <property type="evidence" value="ECO:0007669"/>
    <property type="project" value="UniProtKB-UniRule"/>
</dbReference>
<dbReference type="GO" id="GO:0005886">
    <property type="term" value="C:plasma membrane"/>
    <property type="evidence" value="ECO:0007669"/>
    <property type="project" value="UniProtKB-SubCell"/>
</dbReference>
<evidence type="ECO:0000313" key="14">
    <source>
        <dbReference type="EMBL" id="TCK68433.1"/>
    </source>
</evidence>
<dbReference type="UniPathway" id="UPA00281"/>
<keyword evidence="2 12" id="KW-1003">Cell membrane</keyword>
<evidence type="ECO:0000256" key="13">
    <source>
        <dbReference type="PIRSR" id="PIRSR600715-1"/>
    </source>
</evidence>
<keyword evidence="5 12" id="KW-0808">Transferase</keyword>
<feature type="transmembrane region" description="Helical" evidence="12">
    <location>
        <begin position="290"/>
        <end position="310"/>
    </location>
</feature>
<evidence type="ECO:0000256" key="3">
    <source>
        <dbReference type="ARBA" id="ARBA00022519"/>
    </source>
</evidence>
<dbReference type="Proteomes" id="UP000295496">
    <property type="component" value="Unassembled WGS sequence"/>
</dbReference>
<evidence type="ECO:0000256" key="8">
    <source>
        <dbReference type="ARBA" id="ARBA00022985"/>
    </source>
</evidence>
<comment type="caution">
    <text evidence="14">The sequence shown here is derived from an EMBL/GenBank/DDBJ whole genome shotgun (WGS) entry which is preliminary data.</text>
</comment>
<feature type="transmembrane region" description="Helical" evidence="12">
    <location>
        <begin position="316"/>
        <end position="337"/>
    </location>
</feature>
<organism evidence="14 15">
    <name type="scientific">Lonepinella koalarum</name>
    <dbReference type="NCBI Taxonomy" id="53417"/>
    <lineage>
        <taxon>Bacteria</taxon>
        <taxon>Pseudomonadati</taxon>
        <taxon>Pseudomonadota</taxon>
        <taxon>Gammaproteobacteria</taxon>
        <taxon>Pasteurellales</taxon>
        <taxon>Pasteurellaceae</taxon>
        <taxon>Lonepinella</taxon>
    </lineage>
</organism>
<keyword evidence="10 12" id="KW-0472">Membrane</keyword>
<dbReference type="GO" id="GO:0009276">
    <property type="term" value="C:Gram-negative-bacterium-type cell wall"/>
    <property type="evidence" value="ECO:0007669"/>
    <property type="project" value="InterPro"/>
</dbReference>
<comment type="pathway">
    <text evidence="12">Bacterial outer membrane biogenesis; LPS O-antigen biosynthesis.</text>
</comment>
<keyword evidence="15" id="KW-1185">Reference proteome</keyword>
<proteinExistence type="inferred from homology"/>
<dbReference type="PANTHER" id="PTHR22926">
    <property type="entry name" value="PHOSPHO-N-ACETYLMURAMOYL-PENTAPEPTIDE-TRANSFERASE"/>
    <property type="match status" value="1"/>
</dbReference>
<dbReference type="GO" id="GO:0044038">
    <property type="term" value="P:cell wall macromolecule biosynthetic process"/>
    <property type="evidence" value="ECO:0007669"/>
    <property type="project" value="TreeGrafter"/>
</dbReference>
<feature type="transmembrane region" description="Helical" evidence="12">
    <location>
        <begin position="209"/>
        <end position="229"/>
    </location>
</feature>
<feature type="binding site" evidence="13">
    <location>
        <position position="213"/>
    </location>
    <ligand>
        <name>Mg(2+)</name>
        <dbReference type="ChEBI" id="CHEBI:18420"/>
    </ligand>
</feature>
<dbReference type="EMBL" id="SMGJ01000005">
    <property type="protein sequence ID" value="TCK68433.1"/>
    <property type="molecule type" value="Genomic_DNA"/>
</dbReference>
<evidence type="ECO:0000256" key="12">
    <source>
        <dbReference type="HAMAP-Rule" id="MF_02030"/>
    </source>
</evidence>
<keyword evidence="6 12" id="KW-0812">Transmembrane</keyword>
<comment type="subcellular location">
    <subcellularLocation>
        <location evidence="12">Cell inner membrane</location>
        <topology evidence="12">Multi-pass membrane protein</topology>
    </subcellularLocation>
    <subcellularLocation>
        <location evidence="1">Cell membrane</location>
        <topology evidence="1">Multi-pass membrane protein</topology>
    </subcellularLocation>
</comment>
<feature type="binding site" evidence="13">
    <location>
        <position position="148"/>
    </location>
    <ligand>
        <name>Mg(2+)</name>
        <dbReference type="ChEBI" id="CHEBI:18420"/>
    </ligand>
</feature>
<evidence type="ECO:0000256" key="9">
    <source>
        <dbReference type="ARBA" id="ARBA00022989"/>
    </source>
</evidence>
<dbReference type="InterPro" id="IPR012750">
    <property type="entry name" value="ECA_WecA-rel"/>
</dbReference>
<dbReference type="InterPro" id="IPR018480">
    <property type="entry name" value="PNAcMuramoyl-5peptid_Trfase_CS"/>
</dbReference>
<dbReference type="GO" id="GO:0030145">
    <property type="term" value="F:manganese ion binding"/>
    <property type="evidence" value="ECO:0007669"/>
    <property type="project" value="InterPro"/>
</dbReference>
<feature type="transmembrane region" description="Helical" evidence="12">
    <location>
        <begin position="180"/>
        <end position="197"/>
    </location>
</feature>
<evidence type="ECO:0000256" key="5">
    <source>
        <dbReference type="ARBA" id="ARBA00022679"/>
    </source>
</evidence>
<dbReference type="Pfam" id="PF00953">
    <property type="entry name" value="Glycos_transf_4"/>
    <property type="match status" value="1"/>
</dbReference>
<keyword evidence="4 12" id="KW-0328">Glycosyltransferase</keyword>
<dbReference type="InterPro" id="IPR000715">
    <property type="entry name" value="Glycosyl_transferase_4"/>
</dbReference>
<keyword evidence="9 12" id="KW-1133">Transmembrane helix</keyword>
<evidence type="ECO:0000256" key="6">
    <source>
        <dbReference type="ARBA" id="ARBA00022692"/>
    </source>
</evidence>
<comment type="cofactor">
    <cofactor evidence="12 13">
        <name>Mg(2+)</name>
        <dbReference type="ChEBI" id="CHEBI:18420"/>
    </cofactor>
</comment>
<dbReference type="PANTHER" id="PTHR22926:SF3">
    <property type="entry name" value="UNDECAPRENYL-PHOSPHATE ALPHA-N-ACETYLGLUCOSAMINYL 1-PHOSPHATE TRANSFERASE"/>
    <property type="match status" value="1"/>
</dbReference>
<feature type="transmembrane region" description="Helical" evidence="12">
    <location>
        <begin position="41"/>
        <end position="61"/>
    </location>
</feature>
<dbReference type="PROSITE" id="PS01348">
    <property type="entry name" value="MRAY_2"/>
    <property type="match status" value="1"/>
</dbReference>
<reference evidence="14 15" key="1">
    <citation type="submission" date="2019-03" db="EMBL/GenBank/DDBJ databases">
        <title>Genomic Encyclopedia of Type Strains, Phase IV (KMG-IV): sequencing the most valuable type-strain genomes for metagenomic binning, comparative biology and taxonomic classification.</title>
        <authorList>
            <person name="Goeker M."/>
        </authorList>
    </citation>
    <scope>NUCLEOTIDE SEQUENCE [LARGE SCALE GENOMIC DNA]</scope>
    <source>
        <strain evidence="14 15">DSM 10053</strain>
    </source>
</reference>
<accession>A0A4R1KUV2</accession>
<evidence type="ECO:0000313" key="15">
    <source>
        <dbReference type="Proteomes" id="UP000295496"/>
    </source>
</evidence>
<gene>
    <name evidence="12" type="primary">wecA</name>
    <name evidence="14" type="ORF">EV692_1767</name>
</gene>
<evidence type="ECO:0000256" key="7">
    <source>
        <dbReference type="ARBA" id="ARBA00022842"/>
    </source>
</evidence>